<dbReference type="AlphaFoldDB" id="A0A1H5UTW0"/>
<feature type="domain" description="4'-phosphopantetheinyl transferase N-terminal" evidence="4">
    <location>
        <begin position="34"/>
        <end position="109"/>
    </location>
</feature>
<feature type="domain" description="4'-phosphopantetheinyl transferase" evidence="3">
    <location>
        <begin position="116"/>
        <end position="212"/>
    </location>
</feature>
<dbReference type="PANTHER" id="PTHR12215:SF10">
    <property type="entry name" value="L-AMINOADIPATE-SEMIALDEHYDE DEHYDROGENASE-PHOSPHOPANTETHEINYL TRANSFERASE"/>
    <property type="match status" value="1"/>
</dbReference>
<dbReference type="GO" id="GO:0005829">
    <property type="term" value="C:cytosol"/>
    <property type="evidence" value="ECO:0007669"/>
    <property type="project" value="TreeGrafter"/>
</dbReference>
<evidence type="ECO:0000256" key="2">
    <source>
        <dbReference type="ARBA" id="ARBA00022679"/>
    </source>
</evidence>
<dbReference type="InterPro" id="IPR055066">
    <property type="entry name" value="AASDHPPT_N"/>
</dbReference>
<keyword evidence="2 5" id="KW-0808">Transferase</keyword>
<name>A0A1H5UTW0_9PROT</name>
<comment type="similarity">
    <text evidence="1">Belongs to the P-Pant transferase superfamily. Gsp/Sfp/HetI/AcpT family.</text>
</comment>
<evidence type="ECO:0000259" key="3">
    <source>
        <dbReference type="Pfam" id="PF01648"/>
    </source>
</evidence>
<sequence length="224" mass="25768">MKRLHLPEVVSAAAEIWLLEFDFDSKQLIDDWPLLSVDEQIHAQCFRQHEDRVRGIVTRATLRRLLAKYLMLPPYKIPIERNEFGKPRLPAYYGIEFNVSHTGDFALIALSAKGEIGVDIEYCHRDVSNLWVHVLSSEECAQGIWSNRNFIDLWVIKESILKALGFGISEYLPAITVLPNNDGSYRVMHDQRDWTEIKAWTIEAPAHYAAAFALTNQRNYLVGN</sequence>
<evidence type="ECO:0000313" key="5">
    <source>
        <dbReference type="EMBL" id="SEF77647.1"/>
    </source>
</evidence>
<gene>
    <name evidence="5" type="ORF">SAMN05216334_1097</name>
</gene>
<dbReference type="PANTHER" id="PTHR12215">
    <property type="entry name" value="PHOSPHOPANTETHEINE TRANSFERASE"/>
    <property type="match status" value="1"/>
</dbReference>
<dbReference type="SUPFAM" id="SSF56214">
    <property type="entry name" value="4'-phosphopantetheinyl transferase"/>
    <property type="match status" value="2"/>
</dbReference>
<dbReference type="GO" id="GO:0008897">
    <property type="term" value="F:holo-[acyl-carrier-protein] synthase activity"/>
    <property type="evidence" value="ECO:0007669"/>
    <property type="project" value="InterPro"/>
</dbReference>
<protein>
    <submittedName>
        <fullName evidence="5">4'-phosphopantetheinyl transferase</fullName>
    </submittedName>
</protein>
<dbReference type="Gene3D" id="3.90.470.20">
    <property type="entry name" value="4'-phosphopantetheinyl transferase domain"/>
    <property type="match status" value="2"/>
</dbReference>
<dbReference type="EMBL" id="FNUX01000009">
    <property type="protein sequence ID" value="SEF77647.1"/>
    <property type="molecule type" value="Genomic_DNA"/>
</dbReference>
<evidence type="ECO:0000256" key="1">
    <source>
        <dbReference type="ARBA" id="ARBA00010990"/>
    </source>
</evidence>
<proteinExistence type="inferred from homology"/>
<organism evidence="5 6">
    <name type="scientific">Nitrosomonas ureae</name>
    <dbReference type="NCBI Taxonomy" id="44577"/>
    <lineage>
        <taxon>Bacteria</taxon>
        <taxon>Pseudomonadati</taxon>
        <taxon>Pseudomonadota</taxon>
        <taxon>Betaproteobacteria</taxon>
        <taxon>Nitrosomonadales</taxon>
        <taxon>Nitrosomonadaceae</taxon>
        <taxon>Nitrosomonas</taxon>
    </lineage>
</organism>
<dbReference type="GO" id="GO:0000287">
    <property type="term" value="F:magnesium ion binding"/>
    <property type="evidence" value="ECO:0007669"/>
    <property type="project" value="InterPro"/>
</dbReference>
<dbReference type="RefSeq" id="WP_103966291.1">
    <property type="nucleotide sequence ID" value="NZ_FNUX01000009.1"/>
</dbReference>
<dbReference type="Pfam" id="PF22624">
    <property type="entry name" value="AASDHPPT_N"/>
    <property type="match status" value="1"/>
</dbReference>
<accession>A0A1H5UTW0</accession>
<evidence type="ECO:0000259" key="4">
    <source>
        <dbReference type="Pfam" id="PF22624"/>
    </source>
</evidence>
<dbReference type="InterPro" id="IPR008278">
    <property type="entry name" value="4-PPantetheinyl_Trfase_dom"/>
</dbReference>
<dbReference type="OrthoDB" id="9808281at2"/>
<dbReference type="GO" id="GO:0019878">
    <property type="term" value="P:lysine biosynthetic process via aminoadipic acid"/>
    <property type="evidence" value="ECO:0007669"/>
    <property type="project" value="TreeGrafter"/>
</dbReference>
<dbReference type="Proteomes" id="UP000236753">
    <property type="component" value="Unassembled WGS sequence"/>
</dbReference>
<dbReference type="Pfam" id="PF01648">
    <property type="entry name" value="ACPS"/>
    <property type="match status" value="1"/>
</dbReference>
<reference evidence="5 6" key="1">
    <citation type="submission" date="2016-10" db="EMBL/GenBank/DDBJ databases">
        <authorList>
            <person name="de Groot N.N."/>
        </authorList>
    </citation>
    <scope>NUCLEOTIDE SEQUENCE [LARGE SCALE GENOMIC DNA]</scope>
    <source>
        <strain evidence="5 6">Nm13</strain>
    </source>
</reference>
<dbReference type="InterPro" id="IPR037143">
    <property type="entry name" value="4-PPantetheinyl_Trfase_dom_sf"/>
</dbReference>
<evidence type="ECO:0000313" key="6">
    <source>
        <dbReference type="Proteomes" id="UP000236753"/>
    </source>
</evidence>
<dbReference type="InterPro" id="IPR050559">
    <property type="entry name" value="P-Pant_transferase_sf"/>
</dbReference>